<feature type="region of interest" description="Disordered" evidence="1">
    <location>
        <begin position="1"/>
        <end position="73"/>
    </location>
</feature>
<evidence type="ECO:0000259" key="2">
    <source>
        <dbReference type="Pfam" id="PF09361"/>
    </source>
</evidence>
<dbReference type="EMBL" id="RZUL01000001">
    <property type="protein sequence ID" value="RVT43226.1"/>
    <property type="molecule type" value="Genomic_DNA"/>
</dbReference>
<comment type="caution">
    <text evidence="3">The sequence shown here is derived from an EMBL/GenBank/DDBJ whole genome shotgun (WGS) entry which is preliminary data.</text>
</comment>
<keyword evidence="4" id="KW-1185">Reference proteome</keyword>
<dbReference type="Pfam" id="PF09361">
    <property type="entry name" value="Phasin_2"/>
    <property type="match status" value="1"/>
</dbReference>
<evidence type="ECO:0000256" key="1">
    <source>
        <dbReference type="SAM" id="MobiDB-lite"/>
    </source>
</evidence>
<evidence type="ECO:0000313" key="3">
    <source>
        <dbReference type="EMBL" id="RVT43226.1"/>
    </source>
</evidence>
<name>A0A437JBD0_9SPHN</name>
<proteinExistence type="predicted"/>
<dbReference type="RefSeq" id="WP_127688762.1">
    <property type="nucleotide sequence ID" value="NZ_RZUL01000001.1"/>
</dbReference>
<reference evidence="3 4" key="1">
    <citation type="submission" date="2019-01" db="EMBL/GenBank/DDBJ databases">
        <authorList>
            <person name="Chen W.-M."/>
        </authorList>
    </citation>
    <scope>NUCLEOTIDE SEQUENCE [LARGE SCALE GENOMIC DNA]</scope>
    <source>
        <strain evidence="3 4">TLA-22</strain>
    </source>
</reference>
<dbReference type="InterPro" id="IPR018968">
    <property type="entry name" value="Phasin"/>
</dbReference>
<protein>
    <submittedName>
        <fullName evidence="3">Phasin family protein</fullName>
    </submittedName>
</protein>
<sequence length="295" mass="31351">MADTPKKMATPRKAPVSGGKGVALTAREALKAADLATTKPAPKPKAAVERKAPAKAAPVAAAPEKKATTAKPVVAEPARVAPPITVAEPEVVKKPEPVVVQEPVIETVHQTEEAEVVTSPLNETMPQVDDTIKVAIAEGKTTMNDVIENTKKYTEEAKTRFQSAFAEMNEKAKVSVEKSTKTMEEMTELAKGNVEAMVESGKIAAKGMEAMGQEAAEYSRLTFEKASAMMKSLAAVKSPTEFFQLQTEMLSSAFDAFAKESAKNSEAMIKLAGDVAQPLSSRMSVMSEKVKSLAA</sequence>
<dbReference type="AlphaFoldDB" id="A0A437JBD0"/>
<accession>A0A437JBD0</accession>
<feature type="domain" description="Phasin" evidence="2">
    <location>
        <begin position="184"/>
        <end position="283"/>
    </location>
</feature>
<evidence type="ECO:0000313" key="4">
    <source>
        <dbReference type="Proteomes" id="UP000282977"/>
    </source>
</evidence>
<gene>
    <name evidence="3" type="ORF">ENE74_00880</name>
</gene>
<dbReference type="OrthoDB" id="8479795at2"/>
<dbReference type="Proteomes" id="UP000282977">
    <property type="component" value="Unassembled WGS sequence"/>
</dbReference>
<organism evidence="3 4">
    <name type="scientific">Sphingobium algorifonticola</name>
    <dbReference type="NCBI Taxonomy" id="2008318"/>
    <lineage>
        <taxon>Bacteria</taxon>
        <taxon>Pseudomonadati</taxon>
        <taxon>Pseudomonadota</taxon>
        <taxon>Alphaproteobacteria</taxon>
        <taxon>Sphingomonadales</taxon>
        <taxon>Sphingomonadaceae</taxon>
        <taxon>Sphingobium</taxon>
    </lineage>
</organism>